<organism evidence="1 2">
    <name type="scientific">Clostridium facile</name>
    <dbReference type="NCBI Taxonomy" id="2763035"/>
    <lineage>
        <taxon>Bacteria</taxon>
        <taxon>Bacillati</taxon>
        <taxon>Bacillota</taxon>
        <taxon>Clostridia</taxon>
        <taxon>Eubacteriales</taxon>
        <taxon>Clostridiaceae</taxon>
        <taxon>Clostridium</taxon>
    </lineage>
</organism>
<dbReference type="RefSeq" id="WP_069988769.1">
    <property type="nucleotide sequence ID" value="NZ_JACOQK010000001.1"/>
</dbReference>
<accession>A0ABR7IQF5</accession>
<proteinExistence type="predicted"/>
<dbReference type="SUPFAM" id="SSF102405">
    <property type="entry name" value="MCP/YpsA-like"/>
    <property type="match status" value="1"/>
</dbReference>
<name>A0ABR7IQF5_9CLOT</name>
<dbReference type="EMBL" id="JACOQK010000001">
    <property type="protein sequence ID" value="MBC5787077.1"/>
    <property type="molecule type" value="Genomic_DNA"/>
</dbReference>
<sequence length="250" mass="29632">MKIKCLSQRNKKKTVLFALPYFSGYNLNYTTKYDPEIYLDAMNYAIQSCIEQGKCIFLSQCRNELEFQFCLQVIQFKKEYPKTKIVFITNDWSSKEKKKTHDLQQFDGWLNLYEEYKNDDDFQKYLLSVSSTLIGVFRDYELKTRQLCKIAKAKQIEIINLIQDDKEPINKRAVLQDIQVIFGTNVDSEKIAKNTKIQCLMNDRRKILNGMSNSKNIEQRVLLSKIQKLHNIHKELQREISGYYFLSNIK</sequence>
<dbReference type="Proteomes" id="UP000649151">
    <property type="component" value="Unassembled WGS sequence"/>
</dbReference>
<dbReference type="Gene3D" id="3.40.50.450">
    <property type="match status" value="1"/>
</dbReference>
<comment type="caution">
    <text evidence="1">The sequence shown here is derived from an EMBL/GenBank/DDBJ whole genome shotgun (WGS) entry which is preliminary data.</text>
</comment>
<protein>
    <submittedName>
        <fullName evidence="1">Uncharacterized protein</fullName>
    </submittedName>
</protein>
<evidence type="ECO:0000313" key="1">
    <source>
        <dbReference type="EMBL" id="MBC5787077.1"/>
    </source>
</evidence>
<evidence type="ECO:0000313" key="2">
    <source>
        <dbReference type="Proteomes" id="UP000649151"/>
    </source>
</evidence>
<gene>
    <name evidence="1" type="ORF">H8Z77_03435</name>
</gene>
<reference evidence="1 2" key="1">
    <citation type="submission" date="2020-08" db="EMBL/GenBank/DDBJ databases">
        <title>Genome public.</title>
        <authorList>
            <person name="Liu C."/>
            <person name="Sun Q."/>
        </authorList>
    </citation>
    <scope>NUCLEOTIDE SEQUENCE [LARGE SCALE GENOMIC DNA]</scope>
    <source>
        <strain evidence="1 2">NSJ-27</strain>
    </source>
</reference>
<keyword evidence="2" id="KW-1185">Reference proteome</keyword>